<dbReference type="Proteomes" id="UP000298213">
    <property type="component" value="Unassembled WGS sequence"/>
</dbReference>
<dbReference type="InterPro" id="IPR009045">
    <property type="entry name" value="Zn_M74/Hedgehog-like"/>
</dbReference>
<organism evidence="3 4">
    <name type="scientific">Sphingomonas parva</name>
    <dbReference type="NCBI Taxonomy" id="2555898"/>
    <lineage>
        <taxon>Bacteria</taxon>
        <taxon>Pseudomonadati</taxon>
        <taxon>Pseudomonadota</taxon>
        <taxon>Alphaproteobacteria</taxon>
        <taxon>Sphingomonadales</taxon>
        <taxon>Sphingomonadaceae</taxon>
        <taxon>Sphingomonas</taxon>
    </lineage>
</organism>
<protein>
    <recommendedName>
        <fullName evidence="2">Peptidase M15A C-terminal domain-containing protein</fullName>
    </recommendedName>
</protein>
<comment type="caution">
    <text evidence="3">The sequence shown here is derived from an EMBL/GenBank/DDBJ whole genome shotgun (WGS) entry which is preliminary data.</text>
</comment>
<feature type="compositionally biased region" description="Basic residues" evidence="1">
    <location>
        <begin position="11"/>
        <end position="20"/>
    </location>
</feature>
<accession>A0A4Y8ZTE3</accession>
<dbReference type="AlphaFoldDB" id="A0A4Y8ZTE3"/>
<dbReference type="InterPro" id="IPR013230">
    <property type="entry name" value="Peptidase_M15A_C"/>
</dbReference>
<gene>
    <name evidence="3" type="ORF">E2493_10455</name>
</gene>
<feature type="region of interest" description="Disordered" evidence="1">
    <location>
        <begin position="1"/>
        <end position="20"/>
    </location>
</feature>
<reference evidence="3 4" key="1">
    <citation type="submission" date="2019-03" db="EMBL/GenBank/DDBJ databases">
        <title>Genome sequence of Sphingomonas sp. 17J27-24.</title>
        <authorList>
            <person name="Kim M."/>
            <person name="Maeng S."/>
            <person name="Sathiyaraj S."/>
        </authorList>
    </citation>
    <scope>NUCLEOTIDE SEQUENCE [LARGE SCALE GENOMIC DNA]</scope>
    <source>
        <strain evidence="3 4">17J27-24</strain>
    </source>
</reference>
<evidence type="ECO:0000256" key="1">
    <source>
        <dbReference type="SAM" id="MobiDB-lite"/>
    </source>
</evidence>
<evidence type="ECO:0000259" key="2">
    <source>
        <dbReference type="Pfam" id="PF08291"/>
    </source>
</evidence>
<evidence type="ECO:0000313" key="3">
    <source>
        <dbReference type="EMBL" id="TFI58395.1"/>
    </source>
</evidence>
<sequence length="244" mass="27004">MQPSLNLPRRSGYKGRERRRGRLENPAKTAYLIDMQKLIRLAALALTALFATPSLAAGLPEGQSKADYLAWMARDPGVRAEVLSFKSYLEAAGVEDVVPTWQLVRTASDWRECAGPRFEVAPMTEWTHIAETLEFVKAHVEPVIGKVEALSGFRNEELNRCAGGAKASAHRHFYALDLTPANEDLSRAGMIRSICAIHEFRGRQYDVGLGFYTGMRFHVDSKGFRKWGADGKGATSPCVTGNYV</sequence>
<keyword evidence="4" id="KW-1185">Reference proteome</keyword>
<dbReference type="SUPFAM" id="SSF55166">
    <property type="entry name" value="Hedgehog/DD-peptidase"/>
    <property type="match status" value="1"/>
</dbReference>
<name>A0A4Y8ZTE3_9SPHN</name>
<proteinExistence type="predicted"/>
<feature type="domain" description="Peptidase M15A C-terminal" evidence="2">
    <location>
        <begin position="129"/>
        <end position="203"/>
    </location>
</feature>
<dbReference type="EMBL" id="SPDV01000017">
    <property type="protein sequence ID" value="TFI58395.1"/>
    <property type="molecule type" value="Genomic_DNA"/>
</dbReference>
<dbReference type="OrthoDB" id="500593at2"/>
<dbReference type="Gene3D" id="3.30.1380.10">
    <property type="match status" value="1"/>
</dbReference>
<evidence type="ECO:0000313" key="4">
    <source>
        <dbReference type="Proteomes" id="UP000298213"/>
    </source>
</evidence>
<dbReference type="Pfam" id="PF08291">
    <property type="entry name" value="Peptidase_M15_3"/>
    <property type="match status" value="1"/>
</dbReference>